<proteinExistence type="predicted"/>
<accession>A0ABR9AMA1</accession>
<feature type="transmembrane region" description="Helical" evidence="1">
    <location>
        <begin position="95"/>
        <end position="116"/>
    </location>
</feature>
<gene>
    <name evidence="2" type="ORF">IFO69_14330</name>
</gene>
<dbReference type="Proteomes" id="UP000647133">
    <property type="component" value="Unassembled WGS sequence"/>
</dbReference>
<reference evidence="2 3" key="1">
    <citation type="submission" date="2020-09" db="EMBL/GenBank/DDBJ databases">
        <title>Echinicola sp. CAU 1574 isolated from sand of Sido Beach.</title>
        <authorList>
            <person name="Kim W."/>
        </authorList>
    </citation>
    <scope>NUCLEOTIDE SEQUENCE [LARGE SCALE GENOMIC DNA]</scope>
    <source>
        <strain evidence="2 3">CAU 1574</strain>
    </source>
</reference>
<keyword evidence="1" id="KW-0472">Membrane</keyword>
<protein>
    <submittedName>
        <fullName evidence="2">Uncharacterized protein</fullName>
    </submittedName>
</protein>
<dbReference type="RefSeq" id="WP_192010818.1">
    <property type="nucleotide sequence ID" value="NZ_JACYTQ010000005.1"/>
</dbReference>
<sequence>MNLAQHCKLCDYSQYDIEKGFFCGITQSKPDFKKKCAEIKFDEKYKQLIRDINIEHHLVKSSKALTIGNLIVFLLIAIAFLAAGFWYGTMAWDKGIVATVPFIIGGIGFLVLPLATGPVYKYKRDMAVAREKKERLDRLLGVYNISYEIEITVRKDLHGNKEFDTKLEFTRKHYR</sequence>
<keyword evidence="1" id="KW-1133">Transmembrane helix</keyword>
<name>A0ABR9AMA1_9BACT</name>
<organism evidence="2 3">
    <name type="scientific">Echinicola arenosa</name>
    <dbReference type="NCBI Taxonomy" id="2774144"/>
    <lineage>
        <taxon>Bacteria</taxon>
        <taxon>Pseudomonadati</taxon>
        <taxon>Bacteroidota</taxon>
        <taxon>Cytophagia</taxon>
        <taxon>Cytophagales</taxon>
        <taxon>Cyclobacteriaceae</taxon>
        <taxon>Echinicola</taxon>
    </lineage>
</organism>
<evidence type="ECO:0000313" key="2">
    <source>
        <dbReference type="EMBL" id="MBD8489930.1"/>
    </source>
</evidence>
<dbReference type="EMBL" id="JACYTQ010000005">
    <property type="protein sequence ID" value="MBD8489930.1"/>
    <property type="molecule type" value="Genomic_DNA"/>
</dbReference>
<evidence type="ECO:0000256" key="1">
    <source>
        <dbReference type="SAM" id="Phobius"/>
    </source>
</evidence>
<keyword evidence="1" id="KW-0812">Transmembrane</keyword>
<keyword evidence="3" id="KW-1185">Reference proteome</keyword>
<comment type="caution">
    <text evidence="2">The sequence shown here is derived from an EMBL/GenBank/DDBJ whole genome shotgun (WGS) entry which is preliminary data.</text>
</comment>
<feature type="transmembrane region" description="Helical" evidence="1">
    <location>
        <begin position="70"/>
        <end position="89"/>
    </location>
</feature>
<evidence type="ECO:0000313" key="3">
    <source>
        <dbReference type="Proteomes" id="UP000647133"/>
    </source>
</evidence>